<dbReference type="Proteomes" id="UP001172102">
    <property type="component" value="Unassembled WGS sequence"/>
</dbReference>
<evidence type="ECO:0000313" key="2">
    <source>
        <dbReference type="EMBL" id="KAK0711868.1"/>
    </source>
</evidence>
<organism evidence="2 3">
    <name type="scientific">Lasiosphaeris hirsuta</name>
    <dbReference type="NCBI Taxonomy" id="260670"/>
    <lineage>
        <taxon>Eukaryota</taxon>
        <taxon>Fungi</taxon>
        <taxon>Dikarya</taxon>
        <taxon>Ascomycota</taxon>
        <taxon>Pezizomycotina</taxon>
        <taxon>Sordariomycetes</taxon>
        <taxon>Sordariomycetidae</taxon>
        <taxon>Sordariales</taxon>
        <taxon>Lasiosphaeriaceae</taxon>
        <taxon>Lasiosphaeris</taxon>
    </lineage>
</organism>
<proteinExistence type="predicted"/>
<evidence type="ECO:0000313" key="3">
    <source>
        <dbReference type="Proteomes" id="UP001172102"/>
    </source>
</evidence>
<sequence>MLLNFDSDMSNHHSRRESSRNVQLANSKPEQDSRIMIAMVGVTGAGKTTFASLASGTREPMAIEFMLDSRQIVLIDTPGFDDDMRSDLVILEDIAKWMAKKGYLKNHLLDGLIFLHPVMLNRVGGSERNRTRLLQAILGKDAYSRVIIATTFWGSIKSEEEINRWLDGRKSVGGVWHEMIQHGAKVMKHSNDAMSAHNIIGEIIKITDENGKLEPLLRKELKNHKGRVIKTSAGKELERQVMKDIVSLDRKLEEHEKDRPPDSDGRDKDLEVREKYKIWHRDKQMMEDRLQRRKKQLKKLGSLVIRIKTFLASIFG</sequence>
<evidence type="ECO:0008006" key="4">
    <source>
        <dbReference type="Google" id="ProtNLM"/>
    </source>
</evidence>
<evidence type="ECO:0000256" key="1">
    <source>
        <dbReference type="SAM" id="MobiDB-lite"/>
    </source>
</evidence>
<name>A0AA40AA14_9PEZI</name>
<comment type="caution">
    <text evidence="2">The sequence shown here is derived from an EMBL/GenBank/DDBJ whole genome shotgun (WGS) entry which is preliminary data.</text>
</comment>
<accession>A0AA40AA14</accession>
<dbReference type="SUPFAM" id="SSF52540">
    <property type="entry name" value="P-loop containing nucleoside triphosphate hydrolases"/>
    <property type="match status" value="1"/>
</dbReference>
<feature type="region of interest" description="Disordered" evidence="1">
    <location>
        <begin position="1"/>
        <end position="29"/>
    </location>
</feature>
<gene>
    <name evidence="2" type="ORF">B0H67DRAFT_586468</name>
</gene>
<keyword evidence="3" id="KW-1185">Reference proteome</keyword>
<reference evidence="2" key="1">
    <citation type="submission" date="2023-06" db="EMBL/GenBank/DDBJ databases">
        <title>Genome-scale phylogeny and comparative genomics of the fungal order Sordariales.</title>
        <authorList>
            <consortium name="Lawrence Berkeley National Laboratory"/>
            <person name="Hensen N."/>
            <person name="Bonometti L."/>
            <person name="Westerberg I."/>
            <person name="Brannstrom I.O."/>
            <person name="Guillou S."/>
            <person name="Cros-Aarteil S."/>
            <person name="Calhoun S."/>
            <person name="Haridas S."/>
            <person name="Kuo A."/>
            <person name="Mondo S."/>
            <person name="Pangilinan J."/>
            <person name="Riley R."/>
            <person name="Labutti K."/>
            <person name="Andreopoulos B."/>
            <person name="Lipzen A."/>
            <person name="Chen C."/>
            <person name="Yanf M."/>
            <person name="Daum C."/>
            <person name="Ng V."/>
            <person name="Clum A."/>
            <person name="Steindorff A."/>
            <person name="Ohm R."/>
            <person name="Martin F."/>
            <person name="Silar P."/>
            <person name="Natvig D."/>
            <person name="Lalanne C."/>
            <person name="Gautier V."/>
            <person name="Ament-Velasquez S.L."/>
            <person name="Kruys A."/>
            <person name="Hutchinson M.I."/>
            <person name="Powell A.J."/>
            <person name="Barry K."/>
            <person name="Miller A.N."/>
            <person name="Grigoriev I.V."/>
            <person name="Debuchy R."/>
            <person name="Gladieux P."/>
            <person name="Thoren M.H."/>
            <person name="Johannesson H."/>
        </authorList>
    </citation>
    <scope>NUCLEOTIDE SEQUENCE</scope>
    <source>
        <strain evidence="2">SMH4607-1</strain>
    </source>
</reference>
<dbReference type="AlphaFoldDB" id="A0AA40AA14"/>
<dbReference type="EMBL" id="JAUKUA010000005">
    <property type="protein sequence ID" value="KAK0711868.1"/>
    <property type="molecule type" value="Genomic_DNA"/>
</dbReference>
<dbReference type="InterPro" id="IPR027417">
    <property type="entry name" value="P-loop_NTPase"/>
</dbReference>
<protein>
    <recommendedName>
        <fullName evidence="4">G domain-containing protein</fullName>
    </recommendedName>
</protein>
<dbReference type="Gene3D" id="3.40.50.300">
    <property type="entry name" value="P-loop containing nucleotide triphosphate hydrolases"/>
    <property type="match status" value="1"/>
</dbReference>